<dbReference type="InterPro" id="IPR036930">
    <property type="entry name" value="WGR_dom_sf"/>
</dbReference>
<dbReference type="PANTHER" id="PTHR30634:SF13">
    <property type="entry name" value="PROTEIN YEHF"/>
    <property type="match status" value="1"/>
</dbReference>
<evidence type="ECO:0000313" key="2">
    <source>
        <dbReference type="EMBL" id="EML7080680.1"/>
    </source>
</evidence>
<feature type="domain" description="WGR" evidence="1">
    <location>
        <begin position="1"/>
        <end position="77"/>
    </location>
</feature>
<dbReference type="PROSITE" id="PS51977">
    <property type="entry name" value="WGR"/>
    <property type="match status" value="1"/>
</dbReference>
<dbReference type="PANTHER" id="PTHR30634">
    <property type="entry name" value="OUTER MEMBRANE LOLAB LIPOPROTEIN INSERTION APPARATUS"/>
    <property type="match status" value="1"/>
</dbReference>
<dbReference type="InterPro" id="IPR050458">
    <property type="entry name" value="LolB"/>
</dbReference>
<reference evidence="2" key="1">
    <citation type="submission" date="2024-02" db="EMBL/GenBank/DDBJ databases">
        <authorList>
            <consortium name="Clinical and Environmental Microbiology Branch: Whole genome sequencing antimicrobial resistance pathogens in the healthcare setting"/>
        </authorList>
    </citation>
    <scope>NUCLEOTIDE SEQUENCE</scope>
    <source>
        <strain evidence="2">2023BB-00086</strain>
    </source>
</reference>
<dbReference type="CDD" id="cd07996">
    <property type="entry name" value="WGR_MMR_like"/>
    <property type="match status" value="1"/>
</dbReference>
<dbReference type="InterPro" id="IPR025406">
    <property type="entry name" value="DUF4132"/>
</dbReference>
<dbReference type="Gene3D" id="2.20.140.10">
    <property type="entry name" value="WGR domain"/>
    <property type="match status" value="1"/>
</dbReference>
<dbReference type="Pfam" id="PF13569">
    <property type="entry name" value="DUF4132"/>
    <property type="match status" value="1"/>
</dbReference>
<proteinExistence type="predicted"/>
<dbReference type="AlphaFoldDB" id="A0AAI9DU93"/>
<accession>A0AAI9DU93</accession>
<dbReference type="Pfam" id="PF05406">
    <property type="entry name" value="WGR"/>
    <property type="match status" value="1"/>
</dbReference>
<dbReference type="RefSeq" id="WP_142447419.1">
    <property type="nucleotide sequence ID" value="NZ_CABGIA010000001.1"/>
</dbReference>
<sequence>MKIFIYQDDKSHKFWSVEQQENELHLRWGKVGSNGQSQIKVFADGAAAANAQQKLINEKVKKGYLPQETEAAMTEANSSPTLSSLWLADDAALTLPEEIAWEALSHRDRPGAPVTMPEPPRLAEKLRSQARQIDVIDSQDCRAEWKIDIAQALAADLSGDITLSPQRMAVLLLPTIRPLTIRAPAFAKEHASLLDEIVLTWGLEYATEVVVACLHLYHEAEKRNNYSTFHVKYTHRNKNLWFSDCEFELRLRKHLSLADKRTWQNCADKLIAAIADTPADRQPLIALLLPEQPDIANNMALRLGRMKHVPDREWLKLTVTDAQALAAIEKCRWLRIFKEDRRWAATLLLDRGVAGLRRLAPYAGQDGCADVLAQVNHPLAIKLLLAKANRAHQQMRLMQACKQWPAAAIAALAENIAGQANPLWRTQLLHLLHQHPQLAEPVATQISEPARAVLGELRQENACFADNDELPPILVSPPWASKQKKNRQPVLALPALPLAAKMTPFIPASNNIWVYNHDEVMQKTAQISEATPEQALELLGGRCSDETLQAWQRGDYAALGAPRFDWNLSLLPGLKRQTGQALWNTLTHAPHVGTAYPMAHFGIDGLAGLVNSVARQPKEALPVTLHFAATELAPLIARAYCKLKTGRDIARSWLLKYPEHAITGLLPDALGKPGNAQGYARQALQLLVENGHGDLIQQVALRWQQPEVITALDALLNGDQLNTYPARRTPLPTFYQPAFWTRPQLKLSGKMLSDEALHHLGTMLRFPSVHEIYPGLKQVKDACTPQSLAAFAWDLYSAWIKADCPKQEEWAFIALGILGNDDTARNLTSLIRKWPGKSLYSRAAAGVDLLARIGSDIALMQIRAIAQKTPSPALQDHAYAVLDKIAAQRQLTPAELEDRSAPTLGLNARGTLLLDFGPRQFSISLDDTWQFVVRNMAGERVSTLPEVGKKDDPALAAEAIQQFKILKEDARTAIPQQIRRLETAMCQRRRWTPANFRRYLVEHPLLRHLSQRLIWGVYSQQNQLLHGFRIAEDGSYSDINDQTFVLPSGDLLIGIPHIMEISVEDAAAFAQILDDYALLSPFRQLSRTRSALTPEERNATRLYRWDKQTCASGRVMGLTAKGWLRGAPGYENKINYLLKPLGEWTLVLDLNEGFKAGMPPDTLSAQQTFITAWLWHGQGRDYGKDWRQENPFSVVDEVTACELINDINSLFE</sequence>
<dbReference type="SUPFAM" id="SSF142921">
    <property type="entry name" value="WGR domain-like"/>
    <property type="match status" value="1"/>
</dbReference>
<organism evidence="2">
    <name type="scientific">Klebsiella oxytoca</name>
    <dbReference type="NCBI Taxonomy" id="571"/>
    <lineage>
        <taxon>Bacteria</taxon>
        <taxon>Pseudomonadati</taxon>
        <taxon>Pseudomonadota</taxon>
        <taxon>Gammaproteobacteria</taxon>
        <taxon>Enterobacterales</taxon>
        <taxon>Enterobacteriaceae</taxon>
        <taxon>Klebsiella/Raoultella group</taxon>
        <taxon>Klebsiella</taxon>
    </lineage>
</organism>
<gene>
    <name evidence="2" type="ORF">RYF40_001088</name>
</gene>
<name>A0AAI9DU93_KLEOX</name>
<dbReference type="InterPro" id="IPR049809">
    <property type="entry name" value="YehF/YfeS-like_WGR"/>
</dbReference>
<dbReference type="InterPro" id="IPR008893">
    <property type="entry name" value="WGR_domain"/>
</dbReference>
<protein>
    <submittedName>
        <fullName evidence="2">WGR and DUF4132 domain-containing protein</fullName>
    </submittedName>
</protein>
<dbReference type="EMBL" id="ABNOCX020000002">
    <property type="protein sequence ID" value="EML7080680.1"/>
    <property type="molecule type" value="Genomic_DNA"/>
</dbReference>
<dbReference type="SMART" id="SM00773">
    <property type="entry name" value="WGR"/>
    <property type="match status" value="1"/>
</dbReference>
<comment type="caution">
    <text evidence="2">The sequence shown here is derived from an EMBL/GenBank/DDBJ whole genome shotgun (WGS) entry which is preliminary data.</text>
</comment>
<evidence type="ECO:0000259" key="1">
    <source>
        <dbReference type="PROSITE" id="PS51977"/>
    </source>
</evidence>